<dbReference type="AlphaFoldDB" id="A0A6G0Z961"/>
<evidence type="ECO:0000256" key="3">
    <source>
        <dbReference type="ARBA" id="ARBA00022833"/>
    </source>
</evidence>
<feature type="coiled-coil region" evidence="4">
    <location>
        <begin position="240"/>
        <end position="274"/>
    </location>
</feature>
<dbReference type="Gene3D" id="2.20.25.240">
    <property type="match status" value="1"/>
</dbReference>
<dbReference type="EMBL" id="VUJU01001036">
    <property type="protein sequence ID" value="KAF0767126.1"/>
    <property type="molecule type" value="Genomic_DNA"/>
</dbReference>
<name>A0A6G0Z961_APHCR</name>
<evidence type="ECO:0000256" key="4">
    <source>
        <dbReference type="SAM" id="Coils"/>
    </source>
</evidence>
<organism evidence="6 7">
    <name type="scientific">Aphis craccivora</name>
    <name type="common">Cowpea aphid</name>
    <dbReference type="NCBI Taxonomy" id="307492"/>
    <lineage>
        <taxon>Eukaryota</taxon>
        <taxon>Metazoa</taxon>
        <taxon>Ecdysozoa</taxon>
        <taxon>Arthropoda</taxon>
        <taxon>Hexapoda</taxon>
        <taxon>Insecta</taxon>
        <taxon>Pterygota</taxon>
        <taxon>Neoptera</taxon>
        <taxon>Paraneoptera</taxon>
        <taxon>Hemiptera</taxon>
        <taxon>Sternorrhyncha</taxon>
        <taxon>Aphidomorpha</taxon>
        <taxon>Aphidoidea</taxon>
        <taxon>Aphididae</taxon>
        <taxon>Aphidini</taxon>
        <taxon>Aphis</taxon>
        <taxon>Aphis</taxon>
    </lineage>
</organism>
<gene>
    <name evidence="6" type="ORF">FWK35_00009021</name>
</gene>
<dbReference type="GO" id="GO:0008270">
    <property type="term" value="F:zinc ion binding"/>
    <property type="evidence" value="ECO:0007669"/>
    <property type="project" value="UniProtKB-KW"/>
</dbReference>
<dbReference type="Pfam" id="PF04500">
    <property type="entry name" value="FLYWCH"/>
    <property type="match status" value="1"/>
</dbReference>
<dbReference type="InterPro" id="IPR007588">
    <property type="entry name" value="Znf_FLYWCH"/>
</dbReference>
<keyword evidence="7" id="KW-1185">Reference proteome</keyword>
<evidence type="ECO:0000259" key="5">
    <source>
        <dbReference type="Pfam" id="PF04500"/>
    </source>
</evidence>
<dbReference type="Proteomes" id="UP000478052">
    <property type="component" value="Unassembled WGS sequence"/>
</dbReference>
<sequence>MEIEILKSNKGNIKIAFEGFLYTKKKICENHILWKCSKTSSLKCSANFTTSLELVGPNVWSKLNRDYSHLPNENLVIAEKIKCNMKQQAKITSKLPRQIFSETVINQPKEVLYRLQCKNSIKRTLRNQRTGNHPNDSNCDDLKTLKVEGEWALYHDENLLLHDNGTDAEERILVFGRPRKNNIIVQYRRTPPLFPPTTWNVNLTTLSDGHRTNNVCESWNSRFSYMVGQNHPTIWKLITKIRYEIAADRAKLALNELELELEQLKIENNICFESTIPNTFRLQS</sequence>
<dbReference type="OrthoDB" id="8192063at2759"/>
<evidence type="ECO:0000313" key="6">
    <source>
        <dbReference type="EMBL" id="KAF0767126.1"/>
    </source>
</evidence>
<protein>
    <recommendedName>
        <fullName evidence="5">FLYWCH-type domain-containing protein</fullName>
    </recommendedName>
</protein>
<accession>A0A6G0Z961</accession>
<feature type="domain" description="FLYWCH-type" evidence="5">
    <location>
        <begin position="6"/>
        <end position="51"/>
    </location>
</feature>
<keyword evidence="3" id="KW-0862">Zinc</keyword>
<proteinExistence type="predicted"/>
<keyword evidence="1" id="KW-0479">Metal-binding</keyword>
<evidence type="ECO:0000313" key="7">
    <source>
        <dbReference type="Proteomes" id="UP000478052"/>
    </source>
</evidence>
<keyword evidence="4" id="KW-0175">Coiled coil</keyword>
<reference evidence="6 7" key="1">
    <citation type="submission" date="2019-08" db="EMBL/GenBank/DDBJ databases">
        <title>Whole genome of Aphis craccivora.</title>
        <authorList>
            <person name="Voronova N.V."/>
            <person name="Shulinski R.S."/>
            <person name="Bandarenka Y.V."/>
            <person name="Zhorov D.G."/>
            <person name="Warner D."/>
        </authorList>
    </citation>
    <scope>NUCLEOTIDE SEQUENCE [LARGE SCALE GENOMIC DNA]</scope>
    <source>
        <strain evidence="6">180601</strain>
        <tissue evidence="6">Whole Body</tissue>
    </source>
</reference>
<evidence type="ECO:0000256" key="2">
    <source>
        <dbReference type="ARBA" id="ARBA00022771"/>
    </source>
</evidence>
<keyword evidence="2" id="KW-0863">Zinc-finger</keyword>
<comment type="caution">
    <text evidence="6">The sequence shown here is derived from an EMBL/GenBank/DDBJ whole genome shotgun (WGS) entry which is preliminary data.</text>
</comment>
<evidence type="ECO:0000256" key="1">
    <source>
        <dbReference type="ARBA" id="ARBA00022723"/>
    </source>
</evidence>